<organism evidence="8 9">
    <name type="scientific">Candidatus Blackburnbacteria bacterium RIFCSPHIGHO2_02_FULL_44_20</name>
    <dbReference type="NCBI Taxonomy" id="1797516"/>
    <lineage>
        <taxon>Bacteria</taxon>
        <taxon>Candidatus Blackburniibacteriota</taxon>
    </lineage>
</organism>
<dbReference type="GO" id="GO:0022627">
    <property type="term" value="C:cytosolic small ribosomal subunit"/>
    <property type="evidence" value="ECO:0007669"/>
    <property type="project" value="TreeGrafter"/>
</dbReference>
<dbReference type="PANTHER" id="PTHR12534:SF0">
    <property type="entry name" value="SMALL RIBOSOMAL SUBUNIT PROTEIN US2M"/>
    <property type="match status" value="1"/>
</dbReference>
<dbReference type="NCBIfam" id="TIGR01011">
    <property type="entry name" value="rpsB_bact"/>
    <property type="match status" value="1"/>
</dbReference>
<dbReference type="InterPro" id="IPR023591">
    <property type="entry name" value="Ribosomal_uS2_flav_dom_sf"/>
</dbReference>
<name>A0A1G1V5V3_9BACT</name>
<keyword evidence="3 5" id="KW-0687">Ribonucleoprotein</keyword>
<evidence type="ECO:0000256" key="4">
    <source>
        <dbReference type="ARBA" id="ARBA00035256"/>
    </source>
</evidence>
<feature type="region of interest" description="Disordered" evidence="7">
    <location>
        <begin position="229"/>
        <end position="250"/>
    </location>
</feature>
<reference evidence="8 9" key="1">
    <citation type="journal article" date="2016" name="Nat. Commun.">
        <title>Thousands of microbial genomes shed light on interconnected biogeochemical processes in an aquifer system.</title>
        <authorList>
            <person name="Anantharaman K."/>
            <person name="Brown C.T."/>
            <person name="Hug L.A."/>
            <person name="Sharon I."/>
            <person name="Castelle C.J."/>
            <person name="Probst A.J."/>
            <person name="Thomas B.C."/>
            <person name="Singh A."/>
            <person name="Wilkins M.J."/>
            <person name="Karaoz U."/>
            <person name="Brodie E.L."/>
            <person name="Williams K.H."/>
            <person name="Hubbard S.S."/>
            <person name="Banfield J.F."/>
        </authorList>
    </citation>
    <scope>NUCLEOTIDE SEQUENCE [LARGE SCALE GENOMIC DNA]</scope>
</reference>
<dbReference type="InterPro" id="IPR001865">
    <property type="entry name" value="Ribosomal_uS2"/>
</dbReference>
<accession>A0A1G1V5V3</accession>
<evidence type="ECO:0000256" key="3">
    <source>
        <dbReference type="ARBA" id="ARBA00023274"/>
    </source>
</evidence>
<dbReference type="Pfam" id="PF00318">
    <property type="entry name" value="Ribosomal_S2"/>
    <property type="match status" value="1"/>
</dbReference>
<evidence type="ECO:0000256" key="7">
    <source>
        <dbReference type="SAM" id="MobiDB-lite"/>
    </source>
</evidence>
<dbReference type="Proteomes" id="UP000178319">
    <property type="component" value="Unassembled WGS sequence"/>
</dbReference>
<sequence length="250" mass="27910">MAIDISLEQLLEAGCHFGHQTRRWNPRMAPYIYGAREGVHIFDLAKTRDAMVEARNAVEETVSKGGTIVFVGTKRQARDLIQDAAVKVNMPYVTTRWLGGTLTNFEQVKRSVRKLGDFREGLKPGGKFADYTKKERLLIDREILRLEHLFGGLVTLTKLPDMLFIVDTHKEVSAVLETNRLGIPVVGITDTNADPTLIDYPIPANDDAVKSISTILDFIVGAVEAGKTKNEKRKMKEESDIKKSVTSVNQ</sequence>
<evidence type="ECO:0000256" key="2">
    <source>
        <dbReference type="ARBA" id="ARBA00022980"/>
    </source>
</evidence>
<gene>
    <name evidence="5" type="primary">rpsB</name>
    <name evidence="8" type="ORF">A3D26_00775</name>
</gene>
<proteinExistence type="inferred from homology"/>
<dbReference type="PROSITE" id="PS00963">
    <property type="entry name" value="RIBOSOMAL_S2_2"/>
    <property type="match status" value="1"/>
</dbReference>
<evidence type="ECO:0000256" key="5">
    <source>
        <dbReference type="HAMAP-Rule" id="MF_00291"/>
    </source>
</evidence>
<comment type="similarity">
    <text evidence="1 5 6">Belongs to the universal ribosomal protein uS2 family.</text>
</comment>
<dbReference type="SUPFAM" id="SSF52313">
    <property type="entry name" value="Ribosomal protein S2"/>
    <property type="match status" value="1"/>
</dbReference>
<dbReference type="HAMAP" id="MF_00291_B">
    <property type="entry name" value="Ribosomal_uS2_B"/>
    <property type="match status" value="1"/>
</dbReference>
<feature type="compositionally biased region" description="Basic and acidic residues" evidence="7">
    <location>
        <begin position="229"/>
        <end position="243"/>
    </location>
</feature>
<dbReference type="PRINTS" id="PR00395">
    <property type="entry name" value="RIBOSOMALS2"/>
</dbReference>
<dbReference type="STRING" id="1797516.A3D26_00775"/>
<dbReference type="CDD" id="cd01425">
    <property type="entry name" value="RPS2"/>
    <property type="match status" value="1"/>
</dbReference>
<protein>
    <recommendedName>
        <fullName evidence="4 5">Small ribosomal subunit protein uS2</fullName>
    </recommendedName>
</protein>
<dbReference type="AlphaFoldDB" id="A0A1G1V5V3"/>
<dbReference type="GO" id="GO:0003735">
    <property type="term" value="F:structural constituent of ribosome"/>
    <property type="evidence" value="ECO:0007669"/>
    <property type="project" value="InterPro"/>
</dbReference>
<evidence type="ECO:0000313" key="9">
    <source>
        <dbReference type="Proteomes" id="UP000178319"/>
    </source>
</evidence>
<evidence type="ECO:0000256" key="6">
    <source>
        <dbReference type="RuleBase" id="RU003631"/>
    </source>
</evidence>
<dbReference type="PANTHER" id="PTHR12534">
    <property type="entry name" value="30S RIBOSOMAL PROTEIN S2 PROKARYOTIC AND ORGANELLAR"/>
    <property type="match status" value="1"/>
</dbReference>
<comment type="caution">
    <text evidence="8">The sequence shown here is derived from an EMBL/GenBank/DDBJ whole genome shotgun (WGS) entry which is preliminary data.</text>
</comment>
<dbReference type="GO" id="GO:0006412">
    <property type="term" value="P:translation"/>
    <property type="evidence" value="ECO:0007669"/>
    <property type="project" value="UniProtKB-UniRule"/>
</dbReference>
<keyword evidence="2 5" id="KW-0689">Ribosomal protein</keyword>
<dbReference type="InterPro" id="IPR005706">
    <property type="entry name" value="Ribosomal_uS2_bac/mit/plastid"/>
</dbReference>
<dbReference type="EMBL" id="MHBZ01000031">
    <property type="protein sequence ID" value="OGY10681.1"/>
    <property type="molecule type" value="Genomic_DNA"/>
</dbReference>
<dbReference type="Gene3D" id="3.40.50.10490">
    <property type="entry name" value="Glucose-6-phosphate isomerase like protein, domain 1"/>
    <property type="match status" value="1"/>
</dbReference>
<evidence type="ECO:0000256" key="1">
    <source>
        <dbReference type="ARBA" id="ARBA00006242"/>
    </source>
</evidence>
<evidence type="ECO:0000313" key="8">
    <source>
        <dbReference type="EMBL" id="OGY10681.1"/>
    </source>
</evidence>
<dbReference type="Gene3D" id="1.10.287.610">
    <property type="entry name" value="Helix hairpin bin"/>
    <property type="match status" value="1"/>
</dbReference>
<dbReference type="InterPro" id="IPR018130">
    <property type="entry name" value="Ribosomal_uS2_CS"/>
</dbReference>